<dbReference type="FunFam" id="3.30.70.270:FF:000020">
    <property type="entry name" value="Transposon Tf2-6 polyprotein-like Protein"/>
    <property type="match status" value="1"/>
</dbReference>
<keyword evidence="2" id="KW-0511">Multifunctional enzyme</keyword>
<organism evidence="4 5">
    <name type="scientific">Araneus ventricosus</name>
    <name type="common">Orbweaver spider</name>
    <name type="synonym">Epeira ventricosa</name>
    <dbReference type="NCBI Taxonomy" id="182803"/>
    <lineage>
        <taxon>Eukaryota</taxon>
        <taxon>Metazoa</taxon>
        <taxon>Ecdysozoa</taxon>
        <taxon>Arthropoda</taxon>
        <taxon>Chelicerata</taxon>
        <taxon>Arachnida</taxon>
        <taxon>Araneae</taxon>
        <taxon>Araneomorphae</taxon>
        <taxon>Entelegynae</taxon>
        <taxon>Araneoidea</taxon>
        <taxon>Araneidae</taxon>
        <taxon>Araneus</taxon>
    </lineage>
</organism>
<dbReference type="InterPro" id="IPR050951">
    <property type="entry name" value="Retrovirus_Pol_polyprotein"/>
</dbReference>
<dbReference type="Pfam" id="PF17919">
    <property type="entry name" value="RT_RNaseH_2"/>
    <property type="match status" value="1"/>
</dbReference>
<dbReference type="EMBL" id="BGPR01009507">
    <property type="protein sequence ID" value="GBN40439.1"/>
    <property type="molecule type" value="Genomic_DNA"/>
</dbReference>
<dbReference type="EC" id="2.7.7.49" evidence="1"/>
<reference evidence="4 5" key="1">
    <citation type="journal article" date="2019" name="Sci. Rep.">
        <title>Orb-weaving spider Araneus ventricosus genome elucidates the spidroin gene catalogue.</title>
        <authorList>
            <person name="Kono N."/>
            <person name="Nakamura H."/>
            <person name="Ohtoshi R."/>
            <person name="Moran D.A.P."/>
            <person name="Shinohara A."/>
            <person name="Yoshida Y."/>
            <person name="Fujiwara M."/>
            <person name="Mori M."/>
            <person name="Tomita M."/>
            <person name="Arakawa K."/>
        </authorList>
    </citation>
    <scope>NUCLEOTIDE SEQUENCE [LARGE SCALE GENOMIC DNA]</scope>
</reference>
<evidence type="ECO:0000259" key="3">
    <source>
        <dbReference type="Pfam" id="PF17919"/>
    </source>
</evidence>
<dbReference type="AlphaFoldDB" id="A0A4Y2NP85"/>
<comment type="caution">
    <text evidence="4">The sequence shown here is derived from an EMBL/GenBank/DDBJ whole genome shotgun (WGS) entry which is preliminary data.</text>
</comment>
<protein>
    <recommendedName>
        <fullName evidence="1">RNA-directed DNA polymerase</fullName>
        <ecNumber evidence="1">2.7.7.49</ecNumber>
    </recommendedName>
</protein>
<evidence type="ECO:0000256" key="2">
    <source>
        <dbReference type="ARBA" id="ARBA00023268"/>
    </source>
</evidence>
<dbReference type="CDD" id="cd09274">
    <property type="entry name" value="RNase_HI_RT_Ty3"/>
    <property type="match status" value="1"/>
</dbReference>
<name>A0A4Y2NP85_ARAVE</name>
<evidence type="ECO:0000313" key="4">
    <source>
        <dbReference type="EMBL" id="GBN40439.1"/>
    </source>
</evidence>
<dbReference type="GO" id="GO:0003964">
    <property type="term" value="F:RNA-directed DNA polymerase activity"/>
    <property type="evidence" value="ECO:0007669"/>
    <property type="project" value="UniProtKB-EC"/>
</dbReference>
<accession>A0A4Y2NP85</accession>
<feature type="domain" description="Reverse transcriptase/retrotransposon-derived protein RNase H-like" evidence="3">
    <location>
        <begin position="35"/>
        <end position="132"/>
    </location>
</feature>
<sequence>MFLGMLNYFRGLVYDYARIVEPLVNLTKKNTSFVWSIECQNAFNTVQDIILKKPILKNFDPHLPISLITDASKIAICGILLQKKDNIYYPLEFFSRKLTPAECKHPSIRRELLATYASVRHFHDQLLGKNFELLTDAKPLTEYQSLDKKPEIVARWLLYLGTFSFTPTHIPGISNPTDFLSRVVEENSLNVNSITIFQPNDK</sequence>
<proteinExistence type="predicted"/>
<dbReference type="SUPFAM" id="SSF56672">
    <property type="entry name" value="DNA/RNA polymerases"/>
    <property type="match status" value="1"/>
</dbReference>
<keyword evidence="5" id="KW-1185">Reference proteome</keyword>
<dbReference type="InterPro" id="IPR043128">
    <property type="entry name" value="Rev_trsase/Diguanyl_cyclase"/>
</dbReference>
<evidence type="ECO:0000313" key="5">
    <source>
        <dbReference type="Proteomes" id="UP000499080"/>
    </source>
</evidence>
<dbReference type="OrthoDB" id="8022549at2759"/>
<dbReference type="InterPro" id="IPR043502">
    <property type="entry name" value="DNA/RNA_pol_sf"/>
</dbReference>
<gene>
    <name evidence="4" type="primary">Tf2-11_86</name>
    <name evidence="4" type="ORF">AVEN_125886_1</name>
</gene>
<evidence type="ECO:0000256" key="1">
    <source>
        <dbReference type="ARBA" id="ARBA00012493"/>
    </source>
</evidence>
<dbReference type="PANTHER" id="PTHR37984:SF5">
    <property type="entry name" value="PROTEIN NYNRIN-LIKE"/>
    <property type="match status" value="1"/>
</dbReference>
<dbReference type="Gene3D" id="3.30.70.270">
    <property type="match status" value="1"/>
</dbReference>
<dbReference type="PANTHER" id="PTHR37984">
    <property type="entry name" value="PROTEIN CBG26694"/>
    <property type="match status" value="1"/>
</dbReference>
<dbReference type="InterPro" id="IPR041577">
    <property type="entry name" value="RT_RNaseH_2"/>
</dbReference>
<dbReference type="Proteomes" id="UP000499080">
    <property type="component" value="Unassembled WGS sequence"/>
</dbReference>